<dbReference type="AlphaFoldDB" id="A0A1J4KGK2"/>
<feature type="active site" description="Glycyl thioester intermediate" evidence="6">
    <location>
        <position position="92"/>
    </location>
</feature>
<dbReference type="SMART" id="SM00212">
    <property type="entry name" value="UBCc"/>
    <property type="match status" value="1"/>
</dbReference>
<dbReference type="OrthoDB" id="10069349at2759"/>
<dbReference type="CDD" id="cd23804">
    <property type="entry name" value="UBCc_UBE2S"/>
    <property type="match status" value="1"/>
</dbReference>
<dbReference type="VEuPathDB" id="TrichDB:TRFO_22643"/>
<dbReference type="EC" id="2.3.2.23" evidence="1"/>
<organism evidence="10 11">
    <name type="scientific">Tritrichomonas foetus</name>
    <dbReference type="NCBI Taxonomy" id="1144522"/>
    <lineage>
        <taxon>Eukaryota</taxon>
        <taxon>Metamonada</taxon>
        <taxon>Parabasalia</taxon>
        <taxon>Tritrichomonadida</taxon>
        <taxon>Tritrichomonadidae</taxon>
        <taxon>Tritrichomonas</taxon>
    </lineage>
</organism>
<dbReference type="PANTHER" id="PTHR24067">
    <property type="entry name" value="UBIQUITIN-CONJUGATING ENZYME E2"/>
    <property type="match status" value="1"/>
</dbReference>
<evidence type="ECO:0000256" key="1">
    <source>
        <dbReference type="ARBA" id="ARBA00012486"/>
    </source>
</evidence>
<feature type="compositionally biased region" description="Low complexity" evidence="8">
    <location>
        <begin position="158"/>
        <end position="171"/>
    </location>
</feature>
<dbReference type="Gene3D" id="3.10.110.10">
    <property type="entry name" value="Ubiquitin Conjugating Enzyme"/>
    <property type="match status" value="1"/>
</dbReference>
<feature type="region of interest" description="Disordered" evidence="8">
    <location>
        <begin position="158"/>
        <end position="179"/>
    </location>
</feature>
<dbReference type="GO" id="GO:0005524">
    <property type="term" value="F:ATP binding"/>
    <property type="evidence" value="ECO:0007669"/>
    <property type="project" value="UniProtKB-UniRule"/>
</dbReference>
<comment type="similarity">
    <text evidence="7">Belongs to the ubiquitin-conjugating enzyme family.</text>
</comment>
<evidence type="ECO:0000259" key="9">
    <source>
        <dbReference type="PROSITE" id="PS50127"/>
    </source>
</evidence>
<dbReference type="PROSITE" id="PS50127">
    <property type="entry name" value="UBC_2"/>
    <property type="match status" value="1"/>
</dbReference>
<dbReference type="Pfam" id="PF00179">
    <property type="entry name" value="UQ_con"/>
    <property type="match status" value="1"/>
</dbReference>
<proteinExistence type="inferred from homology"/>
<dbReference type="InterPro" id="IPR016135">
    <property type="entry name" value="UBQ-conjugating_enzyme/RWD"/>
</dbReference>
<dbReference type="RefSeq" id="XP_068361926.1">
    <property type="nucleotide sequence ID" value="XM_068502669.1"/>
</dbReference>
<evidence type="ECO:0000313" key="11">
    <source>
        <dbReference type="Proteomes" id="UP000179807"/>
    </source>
</evidence>
<protein>
    <recommendedName>
        <fullName evidence="1">E2 ubiquitin-conjugating enzyme</fullName>
        <ecNumber evidence="1">2.3.2.23</ecNumber>
    </recommendedName>
</protein>
<evidence type="ECO:0000256" key="5">
    <source>
        <dbReference type="ARBA" id="ARBA00022840"/>
    </source>
</evidence>
<keyword evidence="3 7" id="KW-0547">Nucleotide-binding</keyword>
<dbReference type="PROSITE" id="PS00183">
    <property type="entry name" value="UBC_1"/>
    <property type="match status" value="1"/>
</dbReference>
<dbReference type="Proteomes" id="UP000179807">
    <property type="component" value="Unassembled WGS sequence"/>
</dbReference>
<evidence type="ECO:0000256" key="4">
    <source>
        <dbReference type="ARBA" id="ARBA00022786"/>
    </source>
</evidence>
<keyword evidence="4 7" id="KW-0833">Ubl conjugation pathway</keyword>
<keyword evidence="2" id="KW-0808">Transferase</keyword>
<gene>
    <name evidence="10" type="ORF">TRFO_22643</name>
</gene>
<accession>A0A1J4KGK2</accession>
<dbReference type="InterPro" id="IPR050113">
    <property type="entry name" value="Ub_conjugating_enzyme"/>
</dbReference>
<evidence type="ECO:0000256" key="8">
    <source>
        <dbReference type="SAM" id="MobiDB-lite"/>
    </source>
</evidence>
<dbReference type="InterPro" id="IPR023313">
    <property type="entry name" value="UBQ-conjugating_AS"/>
</dbReference>
<dbReference type="SUPFAM" id="SSF54495">
    <property type="entry name" value="UBC-like"/>
    <property type="match status" value="1"/>
</dbReference>
<keyword evidence="5 7" id="KW-0067">ATP-binding</keyword>
<dbReference type="EMBL" id="MLAK01000658">
    <property type="protein sequence ID" value="OHT08790.1"/>
    <property type="molecule type" value="Genomic_DNA"/>
</dbReference>
<evidence type="ECO:0000256" key="3">
    <source>
        <dbReference type="ARBA" id="ARBA00022741"/>
    </source>
</evidence>
<sequence>MLTLRPEVARRLMNEMKKLKTAELGGISVKMDGDNLTEFHAVIQGPENTPFEGGEFQIKLEITDEYPQKPPKGYFMTKIFHPNVNEETGAICLSTLSSDWTEDTGLDHLLLAIRCLLIQPNPESALNEEAGRLLLDGYDEFCNRAKLMTQVHAMKTQQSAAAAPKKAAANQTKKRLKRL</sequence>
<evidence type="ECO:0000256" key="6">
    <source>
        <dbReference type="PROSITE-ProRule" id="PRU10133"/>
    </source>
</evidence>
<dbReference type="InterPro" id="IPR000608">
    <property type="entry name" value="UBC"/>
</dbReference>
<evidence type="ECO:0000256" key="2">
    <source>
        <dbReference type="ARBA" id="ARBA00022679"/>
    </source>
</evidence>
<dbReference type="GeneID" id="94837373"/>
<name>A0A1J4KGK2_9EUKA</name>
<evidence type="ECO:0000313" key="10">
    <source>
        <dbReference type="EMBL" id="OHT08790.1"/>
    </source>
</evidence>
<evidence type="ECO:0000256" key="7">
    <source>
        <dbReference type="RuleBase" id="RU362109"/>
    </source>
</evidence>
<dbReference type="GO" id="GO:0061631">
    <property type="term" value="F:ubiquitin conjugating enzyme activity"/>
    <property type="evidence" value="ECO:0007669"/>
    <property type="project" value="UniProtKB-EC"/>
</dbReference>
<feature type="domain" description="UBC core" evidence="9">
    <location>
        <begin position="7"/>
        <end position="154"/>
    </location>
</feature>
<dbReference type="FunFam" id="3.10.110.10:FF:000031">
    <property type="entry name" value="Ubiquitin-conjugating enzyme E2 22"/>
    <property type="match status" value="1"/>
</dbReference>
<reference evidence="10" key="1">
    <citation type="submission" date="2016-10" db="EMBL/GenBank/DDBJ databases">
        <authorList>
            <person name="Benchimol M."/>
            <person name="Almeida L.G."/>
            <person name="Vasconcelos A.T."/>
            <person name="Perreira-Neves A."/>
            <person name="Rosa I.A."/>
            <person name="Tasca T."/>
            <person name="Bogo M.R."/>
            <person name="de Souza W."/>
        </authorList>
    </citation>
    <scope>NUCLEOTIDE SEQUENCE [LARGE SCALE GENOMIC DNA]</scope>
    <source>
        <strain evidence="10">K</strain>
    </source>
</reference>
<keyword evidence="11" id="KW-1185">Reference proteome</keyword>
<comment type="caution">
    <text evidence="10">The sequence shown here is derived from an EMBL/GenBank/DDBJ whole genome shotgun (WGS) entry which is preliminary data.</text>
</comment>